<dbReference type="Proteomes" id="UP001320544">
    <property type="component" value="Chromosome"/>
</dbReference>
<dbReference type="InterPro" id="IPR006311">
    <property type="entry name" value="TAT_signal"/>
</dbReference>
<dbReference type="InterPro" id="IPR019546">
    <property type="entry name" value="TAT_signal_bac_arc"/>
</dbReference>
<keyword evidence="2" id="KW-0285">Flavoprotein</keyword>
<dbReference type="Gene3D" id="3.90.700.10">
    <property type="entry name" value="Succinate dehydrogenase/fumarate reductase flavoprotein, catalytic domain"/>
    <property type="match status" value="1"/>
</dbReference>
<feature type="domain" description="FAD-dependent oxidoreductase 2 FAD-binding" evidence="5">
    <location>
        <begin position="56"/>
        <end position="342"/>
    </location>
</feature>
<dbReference type="InterPro" id="IPR027477">
    <property type="entry name" value="Succ_DH/fumarate_Rdtase_cat_sf"/>
</dbReference>
<protein>
    <submittedName>
        <fullName evidence="6">FAD-binding dehydrogenase</fullName>
    </submittedName>
</protein>
<dbReference type="EMBL" id="AP025564">
    <property type="protein sequence ID" value="BDE97100.1"/>
    <property type="molecule type" value="Genomic_DNA"/>
</dbReference>
<comment type="cofactor">
    <cofactor evidence="1">
        <name>FAD</name>
        <dbReference type="ChEBI" id="CHEBI:57692"/>
    </cofactor>
</comment>
<dbReference type="InterPro" id="IPR003953">
    <property type="entry name" value="FAD-dep_OxRdtase_2_FAD-bd"/>
</dbReference>
<evidence type="ECO:0000313" key="6">
    <source>
        <dbReference type="EMBL" id="BDE97100.1"/>
    </source>
</evidence>
<evidence type="ECO:0000256" key="1">
    <source>
        <dbReference type="ARBA" id="ARBA00001974"/>
    </source>
</evidence>
<evidence type="ECO:0000313" key="7">
    <source>
        <dbReference type="Proteomes" id="UP001320544"/>
    </source>
</evidence>
<sequence>MEKRNSLSRRNFIKTSGAAMLGAAALGLAGCAPSAKNEANAQAESVHDIQWDEEFDVLVVGAGAAGLATAVAMATEGNGETTLLLEKGSTLIGSGNSPVCSGSFHITEDPESFAVYMKALVEGFTATPESIYEVYAQGTAENWDWLESLGMTEDDVKITPQGDGKAEWFELENSGSFSKCQFKKDNADEDRQHISKFLSSVLEQYPDTVTRKTNAPLTALVQDPETKAVLGGIYDEKGKGVYVKARKGVVMTCGGFENDTEMLQDYLSFEQMHAAGATANTGDGHRICAKLGASMWHMNSFAGAWSNGISLDGEKTMPYRSLKKALGIVVGVNGRRFYQEWEGTTMFTQGEEGPLSLHYGCRHGHQNFGGEWKMLPLPAKQWFVYDSEGKRFGAYMGKDVANNTLQNQTEKTEIDPSIDAVADGYALVADTIEELAALMEVPVDELVNTVNVWNESCANGKDEQFHRPADQLAPVSTPPFYAIKCIPEILNTDGGPRRNERAQIINTDGEPIPNLYSSGEFGSLWAAKYQGSGNITECMVFGRIAARELIAKE</sequence>
<dbReference type="InterPro" id="IPR036188">
    <property type="entry name" value="FAD/NAD-bd_sf"/>
</dbReference>
<evidence type="ECO:0000259" key="5">
    <source>
        <dbReference type="Pfam" id="PF00890"/>
    </source>
</evidence>
<dbReference type="PROSITE" id="PS51318">
    <property type="entry name" value="TAT"/>
    <property type="match status" value="1"/>
</dbReference>
<evidence type="ECO:0000256" key="4">
    <source>
        <dbReference type="ARBA" id="ARBA00023002"/>
    </source>
</evidence>
<organism evidence="6 7">
    <name type="scientific">Raoultibacter timonensis</name>
    <dbReference type="NCBI Taxonomy" id="1907662"/>
    <lineage>
        <taxon>Bacteria</taxon>
        <taxon>Bacillati</taxon>
        <taxon>Actinomycetota</taxon>
        <taxon>Coriobacteriia</taxon>
        <taxon>Eggerthellales</taxon>
        <taxon>Eggerthellaceae</taxon>
        <taxon>Raoultibacter</taxon>
    </lineage>
</organism>
<dbReference type="PANTHER" id="PTHR43400">
    <property type="entry name" value="FUMARATE REDUCTASE"/>
    <property type="match status" value="1"/>
</dbReference>
<dbReference type="Pfam" id="PF00890">
    <property type="entry name" value="FAD_binding_2"/>
    <property type="match status" value="2"/>
</dbReference>
<keyword evidence="4" id="KW-0560">Oxidoreductase</keyword>
<dbReference type="SUPFAM" id="SSF56425">
    <property type="entry name" value="Succinate dehydrogenase/fumarate reductase flavoprotein, catalytic domain"/>
    <property type="match status" value="1"/>
</dbReference>
<evidence type="ECO:0000256" key="2">
    <source>
        <dbReference type="ARBA" id="ARBA00022630"/>
    </source>
</evidence>
<dbReference type="PROSITE" id="PS51257">
    <property type="entry name" value="PROKAR_LIPOPROTEIN"/>
    <property type="match status" value="1"/>
</dbReference>
<dbReference type="Gene3D" id="3.50.50.60">
    <property type="entry name" value="FAD/NAD(P)-binding domain"/>
    <property type="match status" value="1"/>
</dbReference>
<keyword evidence="7" id="KW-1185">Reference proteome</keyword>
<accession>A0ABN6MJG8</accession>
<reference evidence="6 7" key="1">
    <citation type="submission" date="2022-01" db="EMBL/GenBank/DDBJ databases">
        <title>Novel bile acid biosynthetic pathways are enriched in the microbiome of centenarians.</title>
        <authorList>
            <person name="Sato Y."/>
            <person name="Atarashi K."/>
            <person name="Plichta R.D."/>
            <person name="Arai Y."/>
            <person name="Sasajima S."/>
            <person name="Kearney M.S."/>
            <person name="Suda W."/>
            <person name="Takeshita K."/>
            <person name="Sasaki T."/>
            <person name="Okamoto S."/>
            <person name="Skelly N.A."/>
            <person name="Okamura Y."/>
            <person name="Vlamakis H."/>
            <person name="Li Y."/>
            <person name="Tanoue T."/>
            <person name="Takei H."/>
            <person name="Nittono H."/>
            <person name="Narushima S."/>
            <person name="Irie J."/>
            <person name="Itoh H."/>
            <person name="Moriya K."/>
            <person name="Sugiura Y."/>
            <person name="Suematsu M."/>
            <person name="Moritoki N."/>
            <person name="Shibata S."/>
            <person name="Littman R.D."/>
            <person name="Fischbach A.M."/>
            <person name="Uwamino Y."/>
            <person name="Inoue T."/>
            <person name="Honda A."/>
            <person name="Hattori M."/>
            <person name="Murai T."/>
            <person name="Xavier J.R."/>
            <person name="Hirose N."/>
            <person name="Honda K."/>
        </authorList>
    </citation>
    <scope>NUCLEOTIDE SEQUENCE [LARGE SCALE GENOMIC DNA]</scope>
    <source>
        <strain evidence="6 7">CE91-St30</strain>
    </source>
</reference>
<evidence type="ECO:0000256" key="3">
    <source>
        <dbReference type="ARBA" id="ARBA00022827"/>
    </source>
</evidence>
<proteinExistence type="predicted"/>
<dbReference type="RefSeq" id="WP_244386247.1">
    <property type="nucleotide sequence ID" value="NZ_AP025564.1"/>
</dbReference>
<feature type="domain" description="FAD-dependent oxidoreductase 2 FAD-binding" evidence="5">
    <location>
        <begin position="384"/>
        <end position="534"/>
    </location>
</feature>
<dbReference type="InterPro" id="IPR050315">
    <property type="entry name" value="FAD-oxidoreductase_2"/>
</dbReference>
<name>A0ABN6MJG8_9ACTN</name>
<dbReference type="PANTHER" id="PTHR43400:SF10">
    <property type="entry name" value="3-OXOSTEROID 1-DEHYDROGENASE"/>
    <property type="match status" value="1"/>
</dbReference>
<dbReference type="NCBIfam" id="TIGR01409">
    <property type="entry name" value="TAT_signal_seq"/>
    <property type="match status" value="1"/>
</dbReference>
<keyword evidence="3" id="KW-0274">FAD</keyword>
<gene>
    <name evidence="6" type="ORF">CE91St30_24330</name>
</gene>
<dbReference type="SUPFAM" id="SSF51905">
    <property type="entry name" value="FAD/NAD(P)-binding domain"/>
    <property type="match status" value="1"/>
</dbReference>